<evidence type="ECO:0000313" key="4">
    <source>
        <dbReference type="Proteomes" id="UP001199469"/>
    </source>
</evidence>
<reference evidence="3 4" key="1">
    <citation type="submission" date="2021-11" db="EMBL/GenBank/DDBJ databases">
        <title>Draft genome sequence of Actinomycetospora sp. SF1 isolated from the rhizosphere soil.</title>
        <authorList>
            <person name="Duangmal K."/>
            <person name="Chantavorakit T."/>
        </authorList>
    </citation>
    <scope>NUCLEOTIDE SEQUENCE [LARGE SCALE GENOMIC DNA]</scope>
    <source>
        <strain evidence="3 4">TBRC 5722</strain>
    </source>
</reference>
<dbReference type="GO" id="GO:0005524">
    <property type="term" value="F:ATP binding"/>
    <property type="evidence" value="ECO:0007669"/>
    <property type="project" value="UniProtKB-KW"/>
</dbReference>
<evidence type="ECO:0000256" key="1">
    <source>
        <dbReference type="ARBA" id="ARBA00022527"/>
    </source>
</evidence>
<protein>
    <submittedName>
        <fullName evidence="3">ATP-binding protein</fullName>
    </submittedName>
</protein>
<keyword evidence="3" id="KW-0067">ATP-binding</keyword>
<gene>
    <name evidence="3" type="ORF">LQ327_21160</name>
</gene>
<accession>A0ABS8PD20</accession>
<sequence length="153" mass="16658">MIGTVGPDCVCWPAPDRERDHIDQIRERLPAGPAAIRQLRRLMRSWVAAVALDDELAESIVLIVDEAVTNAVEHACPDRTCQIELVAGPRGCGDGVAVVVVDDGVWQEPTDPGYRGRGVTLIGQLAQRSTIETTEHGTVVRMCWPWPSDSPVP</sequence>
<keyword evidence="4" id="KW-1185">Reference proteome</keyword>
<dbReference type="PANTHER" id="PTHR35526:SF3">
    <property type="entry name" value="ANTI-SIGMA-F FACTOR RSBW"/>
    <property type="match status" value="1"/>
</dbReference>
<dbReference type="EMBL" id="JAJNDB010000005">
    <property type="protein sequence ID" value="MCD2195883.1"/>
    <property type="molecule type" value="Genomic_DNA"/>
</dbReference>
<dbReference type="InterPro" id="IPR036890">
    <property type="entry name" value="HATPase_C_sf"/>
</dbReference>
<dbReference type="InterPro" id="IPR003594">
    <property type="entry name" value="HATPase_dom"/>
</dbReference>
<comment type="caution">
    <text evidence="3">The sequence shown here is derived from an EMBL/GenBank/DDBJ whole genome shotgun (WGS) entry which is preliminary data.</text>
</comment>
<dbReference type="SUPFAM" id="SSF55874">
    <property type="entry name" value="ATPase domain of HSP90 chaperone/DNA topoisomerase II/histidine kinase"/>
    <property type="match status" value="1"/>
</dbReference>
<evidence type="ECO:0000259" key="2">
    <source>
        <dbReference type="Pfam" id="PF13581"/>
    </source>
</evidence>
<dbReference type="CDD" id="cd16936">
    <property type="entry name" value="HATPase_RsbW-like"/>
    <property type="match status" value="1"/>
</dbReference>
<keyword evidence="1" id="KW-0808">Transferase</keyword>
<keyword evidence="3" id="KW-0547">Nucleotide-binding</keyword>
<name>A0ABS8PD20_9PSEU</name>
<organism evidence="3 4">
    <name type="scientific">Actinomycetospora endophytica</name>
    <dbReference type="NCBI Taxonomy" id="2291215"/>
    <lineage>
        <taxon>Bacteria</taxon>
        <taxon>Bacillati</taxon>
        <taxon>Actinomycetota</taxon>
        <taxon>Actinomycetes</taxon>
        <taxon>Pseudonocardiales</taxon>
        <taxon>Pseudonocardiaceae</taxon>
        <taxon>Actinomycetospora</taxon>
    </lineage>
</organism>
<dbReference type="RefSeq" id="WP_230737641.1">
    <property type="nucleotide sequence ID" value="NZ_JAJNDB010000005.1"/>
</dbReference>
<proteinExistence type="predicted"/>
<dbReference type="Gene3D" id="3.30.565.10">
    <property type="entry name" value="Histidine kinase-like ATPase, C-terminal domain"/>
    <property type="match status" value="1"/>
</dbReference>
<dbReference type="PANTHER" id="PTHR35526">
    <property type="entry name" value="ANTI-SIGMA-F FACTOR RSBW-RELATED"/>
    <property type="match status" value="1"/>
</dbReference>
<dbReference type="InterPro" id="IPR050267">
    <property type="entry name" value="Anti-sigma-factor_SerPK"/>
</dbReference>
<dbReference type="Proteomes" id="UP001199469">
    <property type="component" value="Unassembled WGS sequence"/>
</dbReference>
<keyword evidence="1" id="KW-0723">Serine/threonine-protein kinase</keyword>
<feature type="domain" description="Histidine kinase/HSP90-like ATPase" evidence="2">
    <location>
        <begin position="29"/>
        <end position="144"/>
    </location>
</feature>
<dbReference type="Pfam" id="PF13581">
    <property type="entry name" value="HATPase_c_2"/>
    <property type="match status" value="1"/>
</dbReference>
<keyword evidence="1" id="KW-0418">Kinase</keyword>
<evidence type="ECO:0000313" key="3">
    <source>
        <dbReference type="EMBL" id="MCD2195883.1"/>
    </source>
</evidence>